<dbReference type="PANTHER" id="PTHR22889">
    <property type="entry name" value="WD REPEAT-CONTAINING PROTEIN 89"/>
    <property type="match status" value="1"/>
</dbReference>
<protein>
    <submittedName>
        <fullName evidence="3">Uncharacterized protein</fullName>
    </submittedName>
</protein>
<dbReference type="InterPro" id="IPR015943">
    <property type="entry name" value="WD40/YVTN_repeat-like_dom_sf"/>
</dbReference>
<evidence type="ECO:0000256" key="2">
    <source>
        <dbReference type="ARBA" id="ARBA00022737"/>
    </source>
</evidence>
<dbReference type="PANTHER" id="PTHR22889:SF0">
    <property type="entry name" value="WD REPEAT-CONTAINING PROTEIN 89"/>
    <property type="match status" value="1"/>
</dbReference>
<evidence type="ECO:0000313" key="4">
    <source>
        <dbReference type="Proteomes" id="UP001302745"/>
    </source>
</evidence>
<reference evidence="3" key="2">
    <citation type="submission" date="2023-05" db="EMBL/GenBank/DDBJ databases">
        <authorList>
            <consortium name="Lawrence Berkeley National Laboratory"/>
            <person name="Steindorff A."/>
            <person name="Hensen N."/>
            <person name="Bonometti L."/>
            <person name="Westerberg I."/>
            <person name="Brannstrom I.O."/>
            <person name="Guillou S."/>
            <person name="Cros-Aarteil S."/>
            <person name="Calhoun S."/>
            <person name="Haridas S."/>
            <person name="Kuo A."/>
            <person name="Mondo S."/>
            <person name="Pangilinan J."/>
            <person name="Riley R."/>
            <person name="Labutti K."/>
            <person name="Andreopoulos B."/>
            <person name="Lipzen A."/>
            <person name="Chen C."/>
            <person name="Yanf M."/>
            <person name="Daum C."/>
            <person name="Ng V."/>
            <person name="Clum A."/>
            <person name="Ohm R."/>
            <person name="Martin F."/>
            <person name="Silar P."/>
            <person name="Natvig D."/>
            <person name="Lalanne C."/>
            <person name="Gautier V."/>
            <person name="Ament-Velasquez S.L."/>
            <person name="Kruys A."/>
            <person name="Hutchinson M.I."/>
            <person name="Powell A.J."/>
            <person name="Barry K."/>
            <person name="Miller A.N."/>
            <person name="Grigoriev I.V."/>
            <person name="Debuchy R."/>
            <person name="Gladieux P."/>
            <person name="Thoren M.H."/>
            <person name="Johannesson H."/>
        </authorList>
    </citation>
    <scope>NUCLEOTIDE SEQUENCE</scope>
    <source>
        <strain evidence="3">CBS 538.74</strain>
    </source>
</reference>
<proteinExistence type="predicted"/>
<dbReference type="InterPro" id="IPR036322">
    <property type="entry name" value="WD40_repeat_dom_sf"/>
</dbReference>
<keyword evidence="4" id="KW-1185">Reference proteome</keyword>
<dbReference type="InterPro" id="IPR039328">
    <property type="entry name" value="WDR89"/>
</dbReference>
<comment type="caution">
    <text evidence="3">The sequence shown here is derived from an EMBL/GenBank/DDBJ whole genome shotgun (WGS) entry which is preliminary data.</text>
</comment>
<dbReference type="InterPro" id="IPR019775">
    <property type="entry name" value="WD40_repeat_CS"/>
</dbReference>
<evidence type="ECO:0000256" key="1">
    <source>
        <dbReference type="ARBA" id="ARBA00022574"/>
    </source>
</evidence>
<dbReference type="SUPFAM" id="SSF50978">
    <property type="entry name" value="WD40 repeat-like"/>
    <property type="match status" value="1"/>
</dbReference>
<gene>
    <name evidence="3" type="ORF">C8A00DRAFT_36657</name>
</gene>
<keyword evidence="2" id="KW-0677">Repeat</keyword>
<keyword evidence="1" id="KW-0853">WD repeat</keyword>
<accession>A0AAN6ZUI1</accession>
<evidence type="ECO:0000313" key="3">
    <source>
        <dbReference type="EMBL" id="KAK4150758.1"/>
    </source>
</evidence>
<organism evidence="3 4">
    <name type="scientific">Chaetomidium leptoderma</name>
    <dbReference type="NCBI Taxonomy" id="669021"/>
    <lineage>
        <taxon>Eukaryota</taxon>
        <taxon>Fungi</taxon>
        <taxon>Dikarya</taxon>
        <taxon>Ascomycota</taxon>
        <taxon>Pezizomycotina</taxon>
        <taxon>Sordariomycetes</taxon>
        <taxon>Sordariomycetidae</taxon>
        <taxon>Sordariales</taxon>
        <taxon>Chaetomiaceae</taxon>
        <taxon>Chaetomidium</taxon>
    </lineage>
</organism>
<name>A0AAN6ZUI1_9PEZI</name>
<dbReference type="Proteomes" id="UP001302745">
    <property type="component" value="Unassembled WGS sequence"/>
</dbReference>
<reference evidence="3" key="1">
    <citation type="journal article" date="2023" name="Mol. Phylogenet. Evol.">
        <title>Genome-scale phylogeny and comparative genomics of the fungal order Sordariales.</title>
        <authorList>
            <person name="Hensen N."/>
            <person name="Bonometti L."/>
            <person name="Westerberg I."/>
            <person name="Brannstrom I.O."/>
            <person name="Guillou S."/>
            <person name="Cros-Aarteil S."/>
            <person name="Calhoun S."/>
            <person name="Haridas S."/>
            <person name="Kuo A."/>
            <person name="Mondo S."/>
            <person name="Pangilinan J."/>
            <person name="Riley R."/>
            <person name="LaButti K."/>
            <person name="Andreopoulos B."/>
            <person name="Lipzen A."/>
            <person name="Chen C."/>
            <person name="Yan M."/>
            <person name="Daum C."/>
            <person name="Ng V."/>
            <person name="Clum A."/>
            <person name="Steindorff A."/>
            <person name="Ohm R.A."/>
            <person name="Martin F."/>
            <person name="Silar P."/>
            <person name="Natvig D.O."/>
            <person name="Lalanne C."/>
            <person name="Gautier V."/>
            <person name="Ament-Velasquez S.L."/>
            <person name="Kruys A."/>
            <person name="Hutchinson M.I."/>
            <person name="Powell A.J."/>
            <person name="Barry K."/>
            <person name="Miller A.N."/>
            <person name="Grigoriev I.V."/>
            <person name="Debuchy R."/>
            <person name="Gladieux P."/>
            <person name="Hiltunen Thoren M."/>
            <person name="Johannesson H."/>
        </authorList>
    </citation>
    <scope>NUCLEOTIDE SEQUENCE</scope>
    <source>
        <strain evidence="3">CBS 538.74</strain>
    </source>
</reference>
<sequence>MYQLVNTEGYKYPDQGTYVLDILPVATGFAVTASDQTLSLFDPLRLSQGPVKKIRTDHGNLTAAKVYSAGDSVICTTGENGSISVWDLRLDPSNARALQIGGDLPGLLSLACSNETNTVAAGTELANHQASIIIWDLRSPSAPRTQYNEGHSDDITE</sequence>
<dbReference type="AlphaFoldDB" id="A0AAN6ZUI1"/>
<feature type="non-terminal residue" evidence="3">
    <location>
        <position position="157"/>
    </location>
</feature>
<dbReference type="PROSITE" id="PS00678">
    <property type="entry name" value="WD_REPEATS_1"/>
    <property type="match status" value="1"/>
</dbReference>
<dbReference type="EMBL" id="MU857053">
    <property type="protein sequence ID" value="KAK4150758.1"/>
    <property type="molecule type" value="Genomic_DNA"/>
</dbReference>
<dbReference type="Gene3D" id="2.130.10.10">
    <property type="entry name" value="YVTN repeat-like/Quinoprotein amine dehydrogenase"/>
    <property type="match status" value="1"/>
</dbReference>